<gene>
    <name evidence="1" type="ORF">Taro_005150</name>
</gene>
<sequence>MTGHLMPVRSGRRVSTACQRSEVAVLAVRRRSHLVVPWSRQDRFALVSAVAVLPQSLRCAERCFRFVLDSVGFCGSRFLLLWLVRDW</sequence>
<protein>
    <submittedName>
        <fullName evidence="1">Uncharacterized protein</fullName>
    </submittedName>
</protein>
<dbReference type="EMBL" id="NMUH01000143">
    <property type="protein sequence ID" value="MQL72816.1"/>
    <property type="molecule type" value="Genomic_DNA"/>
</dbReference>
<comment type="caution">
    <text evidence="1">The sequence shown here is derived from an EMBL/GenBank/DDBJ whole genome shotgun (WGS) entry which is preliminary data.</text>
</comment>
<proteinExistence type="predicted"/>
<dbReference type="Proteomes" id="UP000652761">
    <property type="component" value="Unassembled WGS sequence"/>
</dbReference>
<evidence type="ECO:0000313" key="2">
    <source>
        <dbReference type="Proteomes" id="UP000652761"/>
    </source>
</evidence>
<evidence type="ECO:0000313" key="1">
    <source>
        <dbReference type="EMBL" id="MQL72816.1"/>
    </source>
</evidence>
<accession>A0A843TRL1</accession>
<reference evidence="1" key="1">
    <citation type="submission" date="2017-07" db="EMBL/GenBank/DDBJ databases">
        <title>Taro Niue Genome Assembly and Annotation.</title>
        <authorList>
            <person name="Atibalentja N."/>
            <person name="Keating K."/>
            <person name="Fields C.J."/>
        </authorList>
    </citation>
    <scope>NUCLEOTIDE SEQUENCE</scope>
    <source>
        <strain evidence="1">Niue_2</strain>
        <tissue evidence="1">Leaf</tissue>
    </source>
</reference>
<dbReference type="AlphaFoldDB" id="A0A843TRL1"/>
<keyword evidence="2" id="KW-1185">Reference proteome</keyword>
<name>A0A843TRL1_COLES</name>
<organism evidence="1 2">
    <name type="scientific">Colocasia esculenta</name>
    <name type="common">Wild taro</name>
    <name type="synonym">Arum esculentum</name>
    <dbReference type="NCBI Taxonomy" id="4460"/>
    <lineage>
        <taxon>Eukaryota</taxon>
        <taxon>Viridiplantae</taxon>
        <taxon>Streptophyta</taxon>
        <taxon>Embryophyta</taxon>
        <taxon>Tracheophyta</taxon>
        <taxon>Spermatophyta</taxon>
        <taxon>Magnoliopsida</taxon>
        <taxon>Liliopsida</taxon>
        <taxon>Araceae</taxon>
        <taxon>Aroideae</taxon>
        <taxon>Colocasieae</taxon>
        <taxon>Colocasia</taxon>
    </lineage>
</organism>